<feature type="domain" description="GPI inositol-deacylase winged helix" evidence="1">
    <location>
        <begin position="149"/>
        <end position="231"/>
    </location>
</feature>
<dbReference type="Gene3D" id="1.25.40.20">
    <property type="entry name" value="Ankyrin repeat-containing domain"/>
    <property type="match status" value="1"/>
</dbReference>
<dbReference type="SUPFAM" id="SSF48403">
    <property type="entry name" value="Ankyrin repeat"/>
    <property type="match status" value="1"/>
</dbReference>
<accession>A0A317T021</accession>
<comment type="caution">
    <text evidence="2">The sequence shown here is derived from an EMBL/GenBank/DDBJ whole genome shotgun (WGS) entry which is preliminary data.</text>
</comment>
<protein>
    <recommendedName>
        <fullName evidence="1">GPI inositol-deacylase winged helix domain-containing protein</fullName>
    </recommendedName>
</protein>
<reference evidence="2 3" key="1">
    <citation type="submission" date="2018-03" db="EMBL/GenBank/DDBJ databases">
        <title>Genomes of Pezizomycetes fungi and the evolution of truffles.</title>
        <authorList>
            <person name="Murat C."/>
            <person name="Payen T."/>
            <person name="Noel B."/>
            <person name="Kuo A."/>
            <person name="Martin F.M."/>
        </authorList>
    </citation>
    <scope>NUCLEOTIDE SEQUENCE [LARGE SCALE GENOMIC DNA]</scope>
    <source>
        <strain evidence="2">091103-1</strain>
    </source>
</reference>
<gene>
    <name evidence="2" type="ORF">C7212DRAFT_361503</name>
</gene>
<evidence type="ECO:0000259" key="1">
    <source>
        <dbReference type="Pfam" id="PF22939"/>
    </source>
</evidence>
<evidence type="ECO:0000313" key="3">
    <source>
        <dbReference type="Proteomes" id="UP000246991"/>
    </source>
</evidence>
<keyword evidence="3" id="KW-1185">Reference proteome</keyword>
<organism evidence="2 3">
    <name type="scientific">Tuber magnatum</name>
    <name type="common">white Piedmont truffle</name>
    <dbReference type="NCBI Taxonomy" id="42249"/>
    <lineage>
        <taxon>Eukaryota</taxon>
        <taxon>Fungi</taxon>
        <taxon>Dikarya</taxon>
        <taxon>Ascomycota</taxon>
        <taxon>Pezizomycotina</taxon>
        <taxon>Pezizomycetes</taxon>
        <taxon>Pezizales</taxon>
        <taxon>Tuberaceae</taxon>
        <taxon>Tuber</taxon>
    </lineage>
</organism>
<evidence type="ECO:0000313" key="2">
    <source>
        <dbReference type="EMBL" id="PWW80033.1"/>
    </source>
</evidence>
<dbReference type="Proteomes" id="UP000246991">
    <property type="component" value="Unassembled WGS sequence"/>
</dbReference>
<dbReference type="InterPro" id="IPR036770">
    <property type="entry name" value="Ankyrin_rpt-contain_sf"/>
</dbReference>
<dbReference type="PANTHER" id="PTHR10039:SF14">
    <property type="entry name" value="NACHT DOMAIN-CONTAINING PROTEIN"/>
    <property type="match status" value="1"/>
</dbReference>
<name>A0A317T021_9PEZI</name>
<dbReference type="InterPro" id="IPR054471">
    <property type="entry name" value="GPIID_WHD"/>
</dbReference>
<dbReference type="PANTHER" id="PTHR10039">
    <property type="entry name" value="AMELOGENIN"/>
    <property type="match status" value="1"/>
</dbReference>
<proteinExistence type="predicted"/>
<sequence>MDALDECEERTLYQFIRHVTSLPGSHTPDIPLKFLFTSRPYLRIVMELSSPATTTIRLKGEEEIISIATDVTRVINEGIESLESVWGQHGGLGYFRNLLESSADRTFLWVSLILDIFRDCDDDSQEEFTKLVTTTPPDLTELYTKILDKSKSPDKARRVLSIVVAAARPLTLREMNAAVRIKREHRSSKELGYMSAEFEKMVKNWCGLFVRVIDSKIYLVHQTAREFLIKGSIPGHGNWQYTLSLVDYNFLLADICISYLSLEDFENEPLVVHPSDYYGRAEFSSYVEKYVLRDYAASHWADHFRDSQIHQMELLEFTRLICEGGSKRFLTWWRVYWRNGRYYRPFPADFTNLMIASWLGQEIVVERLLQEGGEANARSESYGTALTIAAFREDESITRILLRGNVRAYILGREYNILESVSWDIQ</sequence>
<dbReference type="OrthoDB" id="20872at2759"/>
<dbReference type="Pfam" id="PF22939">
    <property type="entry name" value="WHD_GPIID"/>
    <property type="match status" value="1"/>
</dbReference>
<dbReference type="AlphaFoldDB" id="A0A317T021"/>
<dbReference type="EMBL" id="PYWC01000005">
    <property type="protein sequence ID" value="PWW80033.1"/>
    <property type="molecule type" value="Genomic_DNA"/>
</dbReference>